<gene>
    <name evidence="1" type="ORF">DCAR_0209406</name>
</gene>
<keyword evidence="2" id="KW-1185">Reference proteome</keyword>
<name>A0A162AY19_DAUCS</name>
<dbReference type="Gramene" id="KZN07483">
    <property type="protein sequence ID" value="KZN07483"/>
    <property type="gene ID" value="DCAR_008320"/>
</dbReference>
<dbReference type="EMBL" id="CP093344">
    <property type="protein sequence ID" value="WOG90163.1"/>
    <property type="molecule type" value="Genomic_DNA"/>
</dbReference>
<accession>A0A162AY19</accession>
<dbReference type="Proteomes" id="UP000077755">
    <property type="component" value="Chromosome 2"/>
</dbReference>
<reference evidence="1" key="2">
    <citation type="submission" date="2022-03" db="EMBL/GenBank/DDBJ databases">
        <title>Draft title - Genomic analysis of global carrot germplasm unveils the trajectory of domestication and the origin of high carotenoid orange carrot.</title>
        <authorList>
            <person name="Iorizzo M."/>
            <person name="Ellison S."/>
            <person name="Senalik D."/>
            <person name="Macko-Podgorni A."/>
            <person name="Grzebelus D."/>
            <person name="Bostan H."/>
            <person name="Rolling W."/>
            <person name="Curaba J."/>
            <person name="Simon P."/>
        </authorList>
    </citation>
    <scope>NUCLEOTIDE SEQUENCE</scope>
    <source>
        <tissue evidence="1">Leaf</tissue>
    </source>
</reference>
<evidence type="ECO:0000313" key="1">
    <source>
        <dbReference type="EMBL" id="WOG90163.1"/>
    </source>
</evidence>
<proteinExistence type="predicted"/>
<reference evidence="1" key="1">
    <citation type="journal article" date="2016" name="Nat. Genet.">
        <title>A high-quality carrot genome assembly provides new insights into carotenoid accumulation and asterid genome evolution.</title>
        <authorList>
            <person name="Iorizzo M."/>
            <person name="Ellison S."/>
            <person name="Senalik D."/>
            <person name="Zeng P."/>
            <person name="Satapoomin P."/>
            <person name="Huang J."/>
            <person name="Bowman M."/>
            <person name="Iovene M."/>
            <person name="Sanseverino W."/>
            <person name="Cavagnaro P."/>
            <person name="Yildiz M."/>
            <person name="Macko-Podgorni A."/>
            <person name="Moranska E."/>
            <person name="Grzebelus E."/>
            <person name="Grzebelus D."/>
            <person name="Ashrafi H."/>
            <person name="Zheng Z."/>
            <person name="Cheng S."/>
            <person name="Spooner D."/>
            <person name="Van Deynze A."/>
            <person name="Simon P."/>
        </authorList>
    </citation>
    <scope>NUCLEOTIDE SEQUENCE</scope>
    <source>
        <tissue evidence="1">Leaf</tissue>
    </source>
</reference>
<sequence>MPHYNIDLRFVAPVLNSILIFLINYDSIADETKANQILFRDYFIHDQHRWLYILLAFFLLVFIISIKLTISVTVIAEPIMMRFGDFNLSVPLIFLTMASFLFPPQILWYAYLSILLFIWISPLPNHVFEKIMSWLQQIRPIFILVTQQEDNDLQAPVHQYFDIDHEENGDENFEINVIFGHA</sequence>
<organism evidence="1 2">
    <name type="scientific">Daucus carota subsp. sativus</name>
    <name type="common">Carrot</name>
    <dbReference type="NCBI Taxonomy" id="79200"/>
    <lineage>
        <taxon>Eukaryota</taxon>
        <taxon>Viridiplantae</taxon>
        <taxon>Streptophyta</taxon>
        <taxon>Embryophyta</taxon>
        <taxon>Tracheophyta</taxon>
        <taxon>Spermatophyta</taxon>
        <taxon>Magnoliopsida</taxon>
        <taxon>eudicotyledons</taxon>
        <taxon>Gunneridae</taxon>
        <taxon>Pentapetalae</taxon>
        <taxon>asterids</taxon>
        <taxon>campanulids</taxon>
        <taxon>Apiales</taxon>
        <taxon>Apiaceae</taxon>
        <taxon>Apioideae</taxon>
        <taxon>Scandiceae</taxon>
        <taxon>Daucinae</taxon>
        <taxon>Daucus</taxon>
        <taxon>Daucus sect. Daucus</taxon>
    </lineage>
</organism>
<dbReference type="AlphaFoldDB" id="A0A162AY19"/>
<protein>
    <submittedName>
        <fullName evidence="1">Uncharacterized protein</fullName>
    </submittedName>
</protein>
<evidence type="ECO:0000313" key="2">
    <source>
        <dbReference type="Proteomes" id="UP000077755"/>
    </source>
</evidence>